<gene>
    <name evidence="2" type="ORF">SAMN05444365_1078</name>
</gene>
<proteinExistence type="predicted"/>
<keyword evidence="3" id="KW-1185">Reference proteome</keyword>
<organism evidence="2 3">
    <name type="scientific">Micromonospora pattaloongensis</name>
    <dbReference type="NCBI Taxonomy" id="405436"/>
    <lineage>
        <taxon>Bacteria</taxon>
        <taxon>Bacillati</taxon>
        <taxon>Actinomycetota</taxon>
        <taxon>Actinomycetes</taxon>
        <taxon>Micromonosporales</taxon>
        <taxon>Micromonosporaceae</taxon>
        <taxon>Micromonospora</taxon>
    </lineage>
</organism>
<name>A0A1H3R2U7_9ACTN</name>
<accession>A0A1H3R2U7</accession>
<feature type="domain" description="Protein NO VEIN C-terminal" evidence="1">
    <location>
        <begin position="1"/>
        <end position="44"/>
    </location>
</feature>
<sequence>MIEVKAYGKSARGTDLWLEVRQVEEALQNPDFWIYVVENVRQGDPSQFTLKMLGGERLQKLLGRAKEQRYYTLPWPVADYDTPA</sequence>
<evidence type="ECO:0000313" key="3">
    <source>
        <dbReference type="Proteomes" id="UP000242415"/>
    </source>
</evidence>
<protein>
    <recommendedName>
        <fullName evidence="1">Protein NO VEIN C-terminal domain-containing protein</fullName>
    </recommendedName>
</protein>
<dbReference type="EMBL" id="FNPH01000007">
    <property type="protein sequence ID" value="SDZ19631.1"/>
    <property type="molecule type" value="Genomic_DNA"/>
</dbReference>
<evidence type="ECO:0000259" key="1">
    <source>
        <dbReference type="Pfam" id="PF13020"/>
    </source>
</evidence>
<reference evidence="3" key="1">
    <citation type="submission" date="2016-10" db="EMBL/GenBank/DDBJ databases">
        <authorList>
            <person name="Varghese N."/>
            <person name="Submissions S."/>
        </authorList>
    </citation>
    <scope>NUCLEOTIDE SEQUENCE [LARGE SCALE GENOMIC DNA]</scope>
    <source>
        <strain evidence="3">DSM 45245</strain>
    </source>
</reference>
<dbReference type="InterPro" id="IPR024975">
    <property type="entry name" value="NOV_C"/>
</dbReference>
<dbReference type="Pfam" id="PF13020">
    <property type="entry name" value="NOV_C"/>
    <property type="match status" value="1"/>
</dbReference>
<dbReference type="AlphaFoldDB" id="A0A1H3R2U7"/>
<dbReference type="Proteomes" id="UP000242415">
    <property type="component" value="Unassembled WGS sequence"/>
</dbReference>
<evidence type="ECO:0000313" key="2">
    <source>
        <dbReference type="EMBL" id="SDZ19631.1"/>
    </source>
</evidence>